<accession>A0ABQ7HAH5</accession>
<feature type="compositionally biased region" description="Polar residues" evidence="1">
    <location>
        <begin position="236"/>
        <end position="254"/>
    </location>
</feature>
<dbReference type="EMBL" id="MU069437">
    <property type="protein sequence ID" value="KAF5843857.1"/>
    <property type="molecule type" value="Genomic_DNA"/>
</dbReference>
<reference evidence="2" key="1">
    <citation type="submission" date="2017-08" db="EMBL/GenBank/DDBJ databases">
        <authorList>
            <person name="Polle J.E."/>
            <person name="Barry K."/>
            <person name="Cushman J."/>
            <person name="Schmutz J."/>
            <person name="Tran D."/>
            <person name="Hathwaick L.T."/>
            <person name="Yim W.C."/>
            <person name="Jenkins J."/>
            <person name="Mckie-Krisberg Z.M."/>
            <person name="Prochnik S."/>
            <person name="Lindquist E."/>
            <person name="Dockter R.B."/>
            <person name="Adam C."/>
            <person name="Molina H."/>
            <person name="Bunkerborg J."/>
            <person name="Jin E."/>
            <person name="Buchheim M."/>
            <person name="Magnuson J."/>
        </authorList>
    </citation>
    <scope>NUCLEOTIDE SEQUENCE</scope>
    <source>
        <strain evidence="2">CCAP 19/18</strain>
    </source>
</reference>
<evidence type="ECO:0000256" key="1">
    <source>
        <dbReference type="SAM" id="MobiDB-lite"/>
    </source>
</evidence>
<gene>
    <name evidence="2" type="ORF">DUNSADRAFT_5095</name>
</gene>
<feature type="compositionally biased region" description="Low complexity" evidence="1">
    <location>
        <begin position="300"/>
        <end position="312"/>
    </location>
</feature>
<feature type="region of interest" description="Disordered" evidence="1">
    <location>
        <begin position="1"/>
        <end position="68"/>
    </location>
</feature>
<feature type="compositionally biased region" description="Low complexity" evidence="1">
    <location>
        <begin position="322"/>
        <end position="336"/>
    </location>
</feature>
<protein>
    <submittedName>
        <fullName evidence="2">Uncharacterized protein</fullName>
    </submittedName>
</protein>
<dbReference type="PANTHER" id="PTHR45703:SF35">
    <property type="entry name" value="DYNEIN HEAVY CHAIN"/>
    <property type="match status" value="1"/>
</dbReference>
<feature type="region of interest" description="Disordered" evidence="1">
    <location>
        <begin position="212"/>
        <end position="390"/>
    </location>
</feature>
<feature type="compositionally biased region" description="Low complexity" evidence="1">
    <location>
        <begin position="374"/>
        <end position="386"/>
    </location>
</feature>
<dbReference type="PANTHER" id="PTHR45703">
    <property type="entry name" value="DYNEIN HEAVY CHAIN"/>
    <property type="match status" value="1"/>
</dbReference>
<dbReference type="InterPro" id="IPR026983">
    <property type="entry name" value="DHC"/>
</dbReference>
<keyword evidence="3" id="KW-1185">Reference proteome</keyword>
<comment type="caution">
    <text evidence="2">The sequence shown here is derived from an EMBL/GenBank/DDBJ whole genome shotgun (WGS) entry which is preliminary data.</text>
</comment>
<feature type="compositionally biased region" description="Polar residues" evidence="1">
    <location>
        <begin position="338"/>
        <end position="351"/>
    </location>
</feature>
<organism evidence="2 3">
    <name type="scientific">Dunaliella salina</name>
    <name type="common">Green alga</name>
    <name type="synonym">Protococcus salinus</name>
    <dbReference type="NCBI Taxonomy" id="3046"/>
    <lineage>
        <taxon>Eukaryota</taxon>
        <taxon>Viridiplantae</taxon>
        <taxon>Chlorophyta</taxon>
        <taxon>core chlorophytes</taxon>
        <taxon>Chlorophyceae</taxon>
        <taxon>CS clade</taxon>
        <taxon>Chlamydomonadales</taxon>
        <taxon>Dunaliellaceae</taxon>
        <taxon>Dunaliella</taxon>
    </lineage>
</organism>
<evidence type="ECO:0000313" key="2">
    <source>
        <dbReference type="EMBL" id="KAF5843857.1"/>
    </source>
</evidence>
<proteinExistence type="predicted"/>
<dbReference type="Proteomes" id="UP000815325">
    <property type="component" value="Unassembled WGS sequence"/>
</dbReference>
<name>A0ABQ7HAH5_DUNSA</name>
<feature type="region of interest" description="Disordered" evidence="1">
    <location>
        <begin position="148"/>
        <end position="200"/>
    </location>
</feature>
<evidence type="ECO:0000313" key="3">
    <source>
        <dbReference type="Proteomes" id="UP000815325"/>
    </source>
</evidence>
<sequence>MTTHNFPVSHSEDERHSTLGRSGVWKPPGVIGGAGSMPVPAKHLTSRPGTAASGRPASSHGASLRSMTGRNESVVQAGLYDGGSLLQHAALNSYAVEERALDHEVKRHLLTMPGKTGTQGERPVSAAVYSKAPMSLSGGWDTQHTLFHKPPTPRSANAMSSTYPSPRVEHTFHSPHMSAPPKARASHFASSDRGSMRDSWPEAQHHHFAQSFDLGDGAGSDRHSGPLASFTPPGFATTSHLSHPLHQQQPGTLASSSSQQLHRSRRTHSARGEMRWGPPSSTIGVGRPRSAPRGPPPNPSSLYAQAQAAAHAGGEGHPHSRPPSASPASAGRLRSAGQHRSGSVPRSSTRPFSGKPSAASGRPSVWAPPPLQVPATPTRPTTATARSPGHAAEAWGFETGSVLGSANGSGSLNGGRPSTANTMPMSFGGFHTRPHTPMSGTSHLEASQAIVVPGKFPVCSRPISGFSAASSATRQNPAAAAMMALNPNNTSVAEQPVYNLEAESHEGICTSQDVVDYYTQHGHSAAKKLFYLNKAVPPSPYDIISPFDGVVVPASKVEREHWTMSVMGVVQITQGEEKEAEFTELGEWIRLSSIYSLLRKMRFFKQYYICKSFTHWRKLVRRLHYRRVRTEIGRMLFHSVPTFQPCLKHVRGLLGEVENTHVLAISNRPDKLYLIEDFVAEQDDHRDKVVAPNLSSKIAQVIESIIELCGEVETERLRMETMTDIQVLVDNDFKVGIPSMVAGQKNKSISAMKEERRALLHQYQRICHECSRLRHFVRLIDYMVGVTIVNVGVSAAQDLLAYFKDPNKSRGCFNTTVSYLDRPKAYKFEPPHALVAELTAHVIDCAVHMVQELPRPLTSKHLVTKFMDPYEQIMNVQSTAVGTVEFQTTRAECMYHVDSSYKQAEEYVVATFEANRQVENARVTWSLADYESKPHNLSSIRQDLLLKKIWGRQIDQMKMSTNIGILFVDSKSMRSLLQSHVTTSIEDIKKVLSALARQNCLVALEQSRAWNKDLEARPGDLHGFARLKQRHQGMEASKGELFKVVQAVDDMWDTFRDYGGKMEKDDFLDMSTLHTSINDTKVRLEEVYDWVASRHTEMVEAMSSSSTGLVEGVHTLLTDDLAAGPLNDPESDMVSFGLVASAVQRQKLRGWDTESDMVSLGLVPSMIQSQTW</sequence>
<feature type="compositionally biased region" description="Polar residues" evidence="1">
    <location>
        <begin position="154"/>
        <end position="164"/>
    </location>
</feature>